<dbReference type="PANTHER" id="PTHR35317">
    <property type="entry name" value="OS04G0629600 PROTEIN"/>
    <property type="match status" value="1"/>
</dbReference>
<evidence type="ECO:0000313" key="4">
    <source>
        <dbReference type="EMBL" id="MPA71293.1"/>
    </source>
</evidence>
<protein>
    <recommendedName>
        <fullName evidence="3">CCHC-type domain-containing protein</fullName>
    </recommendedName>
</protein>
<keyword evidence="1" id="KW-0479">Metal-binding</keyword>
<name>A0A5B7BVZ8_DAVIN</name>
<dbReference type="GO" id="GO:0008270">
    <property type="term" value="F:zinc ion binding"/>
    <property type="evidence" value="ECO:0007669"/>
    <property type="project" value="UniProtKB-KW"/>
</dbReference>
<keyword evidence="1" id="KW-0862">Zinc</keyword>
<dbReference type="Gene3D" id="4.10.60.10">
    <property type="entry name" value="Zinc finger, CCHC-type"/>
    <property type="match status" value="1"/>
</dbReference>
<accession>A0A5B7BVZ8</accession>
<evidence type="ECO:0000256" key="1">
    <source>
        <dbReference type="PROSITE-ProRule" id="PRU00047"/>
    </source>
</evidence>
<evidence type="ECO:0000259" key="3">
    <source>
        <dbReference type="PROSITE" id="PS50158"/>
    </source>
</evidence>
<dbReference type="SUPFAM" id="SSF57756">
    <property type="entry name" value="Retrovirus zinc finger-like domains"/>
    <property type="match status" value="1"/>
</dbReference>
<keyword evidence="1" id="KW-0863">Zinc-finger</keyword>
<reference evidence="4" key="1">
    <citation type="submission" date="2019-08" db="EMBL/GenBank/DDBJ databases">
        <title>Reference gene set and small RNA set construction with multiple tissues from Davidia involucrata Baill.</title>
        <authorList>
            <person name="Yang H."/>
            <person name="Zhou C."/>
            <person name="Li G."/>
            <person name="Wang J."/>
            <person name="Gao P."/>
            <person name="Wang M."/>
            <person name="Wang R."/>
            <person name="Zhao Y."/>
        </authorList>
    </citation>
    <scope>NUCLEOTIDE SEQUENCE</scope>
    <source>
        <tissue evidence="4">Mixed with DoveR01_LX</tissue>
    </source>
</reference>
<dbReference type="Pfam" id="PF14223">
    <property type="entry name" value="Retrotran_gag_2"/>
    <property type="match status" value="1"/>
</dbReference>
<gene>
    <name evidence="4" type="ORF">Din_040734</name>
</gene>
<dbReference type="GO" id="GO:0003676">
    <property type="term" value="F:nucleic acid binding"/>
    <property type="evidence" value="ECO:0007669"/>
    <property type="project" value="InterPro"/>
</dbReference>
<dbReference type="PANTHER" id="PTHR35317:SF10">
    <property type="entry name" value="RNA-DIRECTED DNA POLYMERASE"/>
    <property type="match status" value="1"/>
</dbReference>
<feature type="domain" description="CCHC-type" evidence="3">
    <location>
        <begin position="255"/>
        <end position="270"/>
    </location>
</feature>
<proteinExistence type="predicted"/>
<dbReference type="InterPro" id="IPR036875">
    <property type="entry name" value="Znf_CCHC_sf"/>
</dbReference>
<feature type="region of interest" description="Disordered" evidence="2">
    <location>
        <begin position="222"/>
        <end position="245"/>
    </location>
</feature>
<dbReference type="Pfam" id="PF00098">
    <property type="entry name" value="zf-CCHC"/>
    <property type="match status" value="1"/>
</dbReference>
<dbReference type="InterPro" id="IPR001878">
    <property type="entry name" value="Znf_CCHC"/>
</dbReference>
<sequence length="289" mass="32834">MANKVTVPTSLHSHASSVPILNGSNVSEWYEQVQFTLGVLDLDMTLLVDKPVDITEDSTTDEVNLFKSWERSNRLSLMFMRMTIANNIKTSLPQNANALEFLRAVEDRFRSADKSLAGTLMAELTTTKYDGNRGVQDHILNMTDKAAKLNALGMRVDESFLVQFILNSLPSQFGPFKIHYNTNKDKWSLNELTNMCVQEEMRLRQEGRHSVLAVTQGVIKKKGKSEKWKKNPLKKRNGPEEGNQDHANNSFTVTCYFCGKKGHVKKDCSKRKAWFEKRGIPYNPETKGK</sequence>
<dbReference type="AlphaFoldDB" id="A0A5B7BVZ8"/>
<dbReference type="SMART" id="SM00343">
    <property type="entry name" value="ZnF_C2HC"/>
    <property type="match status" value="1"/>
</dbReference>
<evidence type="ECO:0000256" key="2">
    <source>
        <dbReference type="SAM" id="MobiDB-lite"/>
    </source>
</evidence>
<organism evidence="4">
    <name type="scientific">Davidia involucrata</name>
    <name type="common">Dove tree</name>
    <dbReference type="NCBI Taxonomy" id="16924"/>
    <lineage>
        <taxon>Eukaryota</taxon>
        <taxon>Viridiplantae</taxon>
        <taxon>Streptophyta</taxon>
        <taxon>Embryophyta</taxon>
        <taxon>Tracheophyta</taxon>
        <taxon>Spermatophyta</taxon>
        <taxon>Magnoliopsida</taxon>
        <taxon>eudicotyledons</taxon>
        <taxon>Gunneridae</taxon>
        <taxon>Pentapetalae</taxon>
        <taxon>asterids</taxon>
        <taxon>Cornales</taxon>
        <taxon>Nyssaceae</taxon>
        <taxon>Davidia</taxon>
    </lineage>
</organism>
<dbReference type="PROSITE" id="PS50158">
    <property type="entry name" value="ZF_CCHC"/>
    <property type="match status" value="1"/>
</dbReference>
<dbReference type="EMBL" id="GHES01040734">
    <property type="protein sequence ID" value="MPA71293.1"/>
    <property type="molecule type" value="Transcribed_RNA"/>
</dbReference>